<name>A0A839VH11_9GAMM</name>
<evidence type="ECO:0000256" key="1">
    <source>
        <dbReference type="ARBA" id="ARBA00001917"/>
    </source>
</evidence>
<dbReference type="EMBL" id="JACHXP010000019">
    <property type="protein sequence ID" value="MBB3191904.1"/>
    <property type="molecule type" value="Genomic_DNA"/>
</dbReference>
<dbReference type="PANTHER" id="PTHR30543">
    <property type="entry name" value="CHROMATE REDUCTASE"/>
    <property type="match status" value="1"/>
</dbReference>
<dbReference type="InterPro" id="IPR005025">
    <property type="entry name" value="FMN_Rdtase-like_dom"/>
</dbReference>
<dbReference type="AlphaFoldDB" id="A0A839VH11"/>
<dbReference type="GO" id="GO:0016491">
    <property type="term" value="F:oxidoreductase activity"/>
    <property type="evidence" value="ECO:0007669"/>
    <property type="project" value="InterPro"/>
</dbReference>
<organism evidence="4 5">
    <name type="scientific">Halomonas cerina</name>
    <dbReference type="NCBI Taxonomy" id="447424"/>
    <lineage>
        <taxon>Bacteria</taxon>
        <taxon>Pseudomonadati</taxon>
        <taxon>Pseudomonadota</taxon>
        <taxon>Gammaproteobacteria</taxon>
        <taxon>Oceanospirillales</taxon>
        <taxon>Halomonadaceae</taxon>
        <taxon>Halomonas</taxon>
    </lineage>
</organism>
<feature type="domain" description="NADPH-dependent FMN reductase-like" evidence="3">
    <location>
        <begin position="1"/>
        <end position="148"/>
    </location>
</feature>
<evidence type="ECO:0000313" key="4">
    <source>
        <dbReference type="EMBL" id="MBB3191904.1"/>
    </source>
</evidence>
<dbReference type="SUPFAM" id="SSF52218">
    <property type="entry name" value="Flavoproteins"/>
    <property type="match status" value="1"/>
</dbReference>
<keyword evidence="2" id="KW-0285">Flavoprotein</keyword>
<keyword evidence="2" id="KW-0288">FMN</keyword>
<dbReference type="InterPro" id="IPR050712">
    <property type="entry name" value="NAD(P)H-dep_reductase"/>
</dbReference>
<protein>
    <submittedName>
        <fullName evidence="4">Chromate reductase</fullName>
    </submittedName>
</protein>
<comment type="caution">
    <text evidence="4">The sequence shown here is derived from an EMBL/GenBank/DDBJ whole genome shotgun (WGS) entry which is preliminary data.</text>
</comment>
<accession>A0A839VH11</accession>
<keyword evidence="5" id="KW-1185">Reference proteome</keyword>
<dbReference type="InterPro" id="IPR029039">
    <property type="entry name" value="Flavoprotein-like_sf"/>
</dbReference>
<dbReference type="GO" id="GO:0005829">
    <property type="term" value="C:cytosol"/>
    <property type="evidence" value="ECO:0007669"/>
    <property type="project" value="TreeGrafter"/>
</dbReference>
<gene>
    <name evidence="4" type="ORF">FHR94_003180</name>
</gene>
<evidence type="ECO:0000313" key="5">
    <source>
        <dbReference type="Proteomes" id="UP000547614"/>
    </source>
</evidence>
<evidence type="ECO:0000259" key="3">
    <source>
        <dbReference type="Pfam" id="PF03358"/>
    </source>
</evidence>
<dbReference type="GO" id="GO:0010181">
    <property type="term" value="F:FMN binding"/>
    <property type="evidence" value="ECO:0007669"/>
    <property type="project" value="TreeGrafter"/>
</dbReference>
<reference evidence="4 5" key="1">
    <citation type="submission" date="2020-08" db="EMBL/GenBank/DDBJ databases">
        <title>Genomic Encyclopedia of Type Strains, Phase III (KMG-III): the genomes of soil and plant-associated and newly described type strains.</title>
        <authorList>
            <person name="Whitman W."/>
        </authorList>
    </citation>
    <scope>NUCLEOTIDE SEQUENCE [LARGE SCALE GENOMIC DNA]</scope>
    <source>
        <strain evidence="4 5">CECT 7282</strain>
    </source>
</reference>
<dbReference type="RefSeq" id="WP_183327019.1">
    <property type="nucleotide sequence ID" value="NZ_JACHXP010000019.1"/>
</dbReference>
<dbReference type="PANTHER" id="PTHR30543:SF21">
    <property type="entry name" value="NAD(P)H-DEPENDENT FMN REDUCTASE LOT6"/>
    <property type="match status" value="1"/>
</dbReference>
<evidence type="ECO:0000256" key="2">
    <source>
        <dbReference type="ARBA" id="ARBA00022643"/>
    </source>
</evidence>
<dbReference type="Gene3D" id="3.40.50.360">
    <property type="match status" value="1"/>
</dbReference>
<comment type="cofactor">
    <cofactor evidence="1">
        <name>FMN</name>
        <dbReference type="ChEBI" id="CHEBI:58210"/>
    </cofactor>
</comment>
<dbReference type="Proteomes" id="UP000547614">
    <property type="component" value="Unassembled WGS sequence"/>
</dbReference>
<dbReference type="Pfam" id="PF03358">
    <property type="entry name" value="FMN_red"/>
    <property type="match status" value="1"/>
</dbReference>
<proteinExistence type="predicted"/>
<sequence length="182" mass="19354">MKVLAISGSLRQGSYNTRLLEAACAAIGDQASVTTFDIGKVPHYNGDLDGETKPTAVQELLDAIAGADGLMIVTPEYNYSVPGVLKNAIDWASRPAFKSVLKGKPTLILSASMSATGGARSQVHLRDTLAGILTPVFQAPDFLVPTAHKAFDETGTLKDEATQDLLKQRVAAYLDWARSLHG</sequence>